<name>A0A368NLQ1_9GAMM</name>
<organism evidence="4 5">
    <name type="scientific">Corallincola holothuriorum</name>
    <dbReference type="NCBI Taxonomy" id="2282215"/>
    <lineage>
        <taxon>Bacteria</taxon>
        <taxon>Pseudomonadati</taxon>
        <taxon>Pseudomonadota</taxon>
        <taxon>Gammaproteobacteria</taxon>
        <taxon>Alteromonadales</taxon>
        <taxon>Psychromonadaceae</taxon>
        <taxon>Corallincola</taxon>
    </lineage>
</organism>
<evidence type="ECO:0000313" key="5">
    <source>
        <dbReference type="Proteomes" id="UP000252558"/>
    </source>
</evidence>
<evidence type="ECO:0000256" key="2">
    <source>
        <dbReference type="SAM" id="MobiDB-lite"/>
    </source>
</evidence>
<dbReference type="EMBL" id="QPID01000004">
    <property type="protein sequence ID" value="RCU50564.1"/>
    <property type="molecule type" value="Genomic_DNA"/>
</dbReference>
<keyword evidence="5" id="KW-1185">Reference proteome</keyword>
<feature type="transmembrane region" description="Helical" evidence="3">
    <location>
        <begin position="1041"/>
        <end position="1060"/>
    </location>
</feature>
<feature type="region of interest" description="Disordered" evidence="2">
    <location>
        <begin position="246"/>
        <end position="280"/>
    </location>
</feature>
<keyword evidence="1" id="KW-0175">Coiled coil</keyword>
<dbReference type="Proteomes" id="UP000252558">
    <property type="component" value="Unassembled WGS sequence"/>
</dbReference>
<evidence type="ECO:0000256" key="3">
    <source>
        <dbReference type="SAM" id="Phobius"/>
    </source>
</evidence>
<feature type="transmembrane region" description="Helical" evidence="3">
    <location>
        <begin position="998"/>
        <end position="1021"/>
    </location>
</feature>
<sequence length="1532" mass="164299">MALTMPVKTLAIAPESSRQRSRVLSATTQRDTHPSLTLASARQGRQPAHSEGQVSREGRVITTSQPQVVGQDPASDGQPREMPHRESPTAAVAEVVTENSSLQGEAANQQQRTDGAEIAEAEPATDATPISANEVRQTEQAGAAQNSRQTQSQQNSAVLSTAHQNTASQSAATQNIAHQNTVHQNTAPQNTAPQNAVPANAAPATNGLQAVLQPQGQTHREQPTSEQAAALAKVNDVKVIKPHSGAADLPASAHQPKEKDEQQSETAKPGAKEAGAEQSAQVTVKLPAEVSAPPAVAAKIAPLALSGASDNVVQQFSSASPSQMAVNAAKLGTNVSASLTSEHQKEVKNVPVLKVDLKGKQPVKQKAGTEQTTPQDIASGVTAPNPTPAVPTPHKDKAPAPNNSASLKQLDAEPSRKGMNFWEWLKAKVLSLTANIKTTDPGVNTKAGSAKKVALKGEADPDRVVRQRSDARRQVSTKQQALVSSIKANPGQDKIQPKTVQQDCSVVMVTPAPAPLVTASNSHLTDYASAVIPAEVREKADQTLKQKMNARLDKARVQTKQAVSKRDGDKGKALQQAKTKTAAINQQAEARQRQQVLDNRKQVAAEQRAGIAETNKQLKQFDQEASKEQSSVDSAVKAKVKGAEKGAADTLKKAEQDADKRKQQGEADAAVKKKQLKKAQKKKSWWQKVKGAIKSAVKAISKAIDVVFTKMRQAVKFIIDKAKNAAIGLINKARKWVVDKLNKFRDWAKKQVTRYIGKLFPKLAKAINKLIDKVVDKAVKAVNAIADKAIAGVKAVAGFIGKALDKILAVFQTALKAAVQIVGAVLTGDFTEALKIAIRAACDIAGISPKPIFDFINRAASKVVPILVNPDKFIKNLCKAVGMGLRNFVKHIRVHLVSGLVSWLTGAMSSVPITLPKKFDAKGVFSLVRQVMGLTWENLKARIIKRFPAAAGVMEGIAKGVTIIHQLVTKGPGVLWEMVKEKLANLKQMVMSEIRKFVIFRLIEAGISWLLGMLNPIGALYKVLKLLFDLVMFFVRNFQRIKAFILSIYGAITSIAAGVLTKAAKAVEGSLARIIPIAISFLASLLNLGGLAGMIQGIIKTAAKPVTRLFDFLVDKAVAVGKRLLKGGKKVAKKVVSKLVAWWKAKKSFKANNGETHTLLFKGQGNSAVLVMRSEEHTYSSFLNSLSPADLKPKQITRLNKAKVIAANIDRTRKELSSAKSDAVKKAKSREINGLLTQLSVKTASLFGGTPKCGQIKFGGVNTAGFGKSMSIQPLTNRDAPKGSRPDLPPTAVYKNLNLRRHPTNPGKASFYVRGHLLNQKLGGTGKEWKNLTPLSQSGNHQHEVQAESYVKKGVSAGATMQYSVTPKYSSGHPGGNALKSSLQEAYPAHAAEFASIVDAEVHVPISLSVTASVLKRKGKGYTELSKKSWSINNPIQPTVDRYAVKSMSKLVPVALNPLTSTKPLTDQPGKPISADQAIAILLAVEEKRKSSTKGKGFASYNALATVAADIEPSVNLNQLTTWRKQNYIRLR</sequence>
<feature type="compositionally biased region" description="Low complexity" evidence="2">
    <location>
        <begin position="143"/>
        <end position="157"/>
    </location>
</feature>
<feature type="region of interest" description="Disordered" evidence="2">
    <location>
        <begin position="643"/>
        <end position="674"/>
    </location>
</feature>
<feature type="compositionally biased region" description="Polar residues" evidence="2">
    <location>
        <begin position="158"/>
        <end position="172"/>
    </location>
</feature>
<reference evidence="4 5" key="1">
    <citation type="submission" date="2018-07" db="EMBL/GenBank/DDBJ databases">
        <title>Corallincola holothuriorum sp. nov., a new facultative anaerobe isolated from sea cucumber Apostichopus japonicus.</title>
        <authorList>
            <person name="Xia H."/>
        </authorList>
    </citation>
    <scope>NUCLEOTIDE SEQUENCE [LARGE SCALE GENOMIC DNA]</scope>
    <source>
        <strain evidence="4 5">C4</strain>
    </source>
</reference>
<feature type="region of interest" description="Disordered" evidence="2">
    <location>
        <begin position="446"/>
        <end position="473"/>
    </location>
</feature>
<feature type="transmembrane region" description="Helical" evidence="3">
    <location>
        <begin position="896"/>
        <end position="915"/>
    </location>
</feature>
<feature type="region of interest" description="Disordered" evidence="2">
    <location>
        <begin position="121"/>
        <end position="172"/>
    </location>
</feature>
<feature type="transmembrane region" description="Helical" evidence="3">
    <location>
        <begin position="1072"/>
        <end position="1095"/>
    </location>
</feature>
<feature type="compositionally biased region" description="Polar residues" evidence="2">
    <location>
        <begin position="22"/>
        <end position="40"/>
    </location>
</feature>
<dbReference type="InterPro" id="IPR052130">
    <property type="entry name" value="AEBP2/jing_C2H2-ZnF"/>
</dbReference>
<dbReference type="GO" id="GO:0008270">
    <property type="term" value="F:zinc ion binding"/>
    <property type="evidence" value="ECO:0007669"/>
    <property type="project" value="UniProtKB-KW"/>
</dbReference>
<feature type="coiled-coil region" evidence="1">
    <location>
        <begin position="604"/>
        <end position="631"/>
    </location>
</feature>
<gene>
    <name evidence="4" type="ORF">DU002_09095</name>
</gene>
<dbReference type="PANTHER" id="PTHR46541">
    <property type="entry name" value="ZINC FINGER PROTEIN AEBP2"/>
    <property type="match status" value="1"/>
</dbReference>
<keyword evidence="3" id="KW-1133">Transmembrane helix</keyword>
<dbReference type="Gene3D" id="3.40.570.10">
    <property type="entry name" value="Extracellular Endonuclease, subunit A"/>
    <property type="match status" value="1"/>
</dbReference>
<feature type="compositionally biased region" description="Basic and acidic residues" evidence="2">
    <location>
        <begin position="455"/>
        <end position="473"/>
    </location>
</feature>
<comment type="caution">
    <text evidence="4">The sequence shown here is derived from an EMBL/GenBank/DDBJ whole genome shotgun (WGS) entry which is preliminary data.</text>
</comment>
<feature type="region of interest" description="Disordered" evidence="2">
    <location>
        <begin position="1"/>
        <end position="91"/>
    </location>
</feature>
<feature type="compositionally biased region" description="Basic and acidic residues" evidence="2">
    <location>
        <begin position="78"/>
        <end position="87"/>
    </location>
</feature>
<dbReference type="PANTHER" id="PTHR46541:SF1">
    <property type="entry name" value="ZINC FINGER PROTEIN AEBP2"/>
    <property type="match status" value="1"/>
</dbReference>
<dbReference type="GO" id="GO:0006357">
    <property type="term" value="P:regulation of transcription by RNA polymerase II"/>
    <property type="evidence" value="ECO:0007669"/>
    <property type="project" value="TreeGrafter"/>
</dbReference>
<feature type="region of interest" description="Disordered" evidence="2">
    <location>
        <begin position="359"/>
        <end position="412"/>
    </location>
</feature>
<evidence type="ECO:0000256" key="1">
    <source>
        <dbReference type="SAM" id="Coils"/>
    </source>
</evidence>
<evidence type="ECO:0000313" key="4">
    <source>
        <dbReference type="EMBL" id="RCU50564.1"/>
    </source>
</evidence>
<accession>A0A368NLQ1</accession>
<protein>
    <submittedName>
        <fullName evidence="4">Uncharacterized protein</fullName>
    </submittedName>
</protein>
<keyword evidence="3" id="KW-0812">Transmembrane</keyword>
<proteinExistence type="predicted"/>
<feature type="compositionally biased region" description="Basic and acidic residues" evidence="2">
    <location>
        <begin position="643"/>
        <end position="671"/>
    </location>
</feature>
<keyword evidence="3" id="KW-0472">Membrane</keyword>
<dbReference type="InterPro" id="IPR044929">
    <property type="entry name" value="DNA/RNA_non-sp_Endonuclease_sf"/>
</dbReference>
<feature type="compositionally biased region" description="Polar residues" evidence="2">
    <location>
        <begin position="128"/>
        <end position="140"/>
    </location>
</feature>